<evidence type="ECO:0000256" key="2">
    <source>
        <dbReference type="ARBA" id="ARBA00022475"/>
    </source>
</evidence>
<evidence type="ECO:0000256" key="3">
    <source>
        <dbReference type="ARBA" id="ARBA00022692"/>
    </source>
</evidence>
<gene>
    <name evidence="8" type="ORF">CWS72_18185</name>
</gene>
<proteinExistence type="predicted"/>
<feature type="transmembrane region" description="Helical" evidence="6">
    <location>
        <begin position="149"/>
        <end position="171"/>
    </location>
</feature>
<dbReference type="InterPro" id="IPR032694">
    <property type="entry name" value="CopC/D"/>
</dbReference>
<keyword evidence="3 6" id="KW-0812">Transmembrane</keyword>
<protein>
    <submittedName>
        <fullName evidence="8">Copper resistance protein CopD</fullName>
    </submittedName>
</protein>
<keyword evidence="2" id="KW-1003">Cell membrane</keyword>
<keyword evidence="4 6" id="KW-1133">Transmembrane helix</keyword>
<feature type="transmembrane region" description="Helical" evidence="6">
    <location>
        <begin position="267"/>
        <end position="290"/>
    </location>
</feature>
<feature type="transmembrane region" description="Helical" evidence="6">
    <location>
        <begin position="45"/>
        <end position="64"/>
    </location>
</feature>
<dbReference type="InterPro" id="IPR047689">
    <property type="entry name" value="CopD"/>
</dbReference>
<evidence type="ECO:0000256" key="1">
    <source>
        <dbReference type="ARBA" id="ARBA00004651"/>
    </source>
</evidence>
<evidence type="ECO:0000256" key="6">
    <source>
        <dbReference type="SAM" id="Phobius"/>
    </source>
</evidence>
<dbReference type="OrthoDB" id="6053803at2"/>
<feature type="domain" description="Copper resistance protein D" evidence="7">
    <location>
        <begin position="187"/>
        <end position="286"/>
    </location>
</feature>
<evidence type="ECO:0000313" key="8">
    <source>
        <dbReference type="EMBL" id="PKU23155.1"/>
    </source>
</evidence>
<comment type="caution">
    <text evidence="8">The sequence shown here is derived from an EMBL/GenBank/DDBJ whole genome shotgun (WGS) entry which is preliminary data.</text>
</comment>
<keyword evidence="9" id="KW-1185">Reference proteome</keyword>
<organism evidence="8 9">
    <name type="scientific">Telmatospirillum siberiense</name>
    <dbReference type="NCBI Taxonomy" id="382514"/>
    <lineage>
        <taxon>Bacteria</taxon>
        <taxon>Pseudomonadati</taxon>
        <taxon>Pseudomonadota</taxon>
        <taxon>Alphaproteobacteria</taxon>
        <taxon>Rhodospirillales</taxon>
        <taxon>Rhodospirillaceae</taxon>
        <taxon>Telmatospirillum</taxon>
    </lineage>
</organism>
<dbReference type="EMBL" id="PIUM01000023">
    <property type="protein sequence ID" value="PKU23155.1"/>
    <property type="molecule type" value="Genomic_DNA"/>
</dbReference>
<name>A0A2N3PRZ2_9PROT</name>
<evidence type="ECO:0000313" key="9">
    <source>
        <dbReference type="Proteomes" id="UP000233293"/>
    </source>
</evidence>
<comment type="subcellular location">
    <subcellularLocation>
        <location evidence="1">Cell membrane</location>
        <topology evidence="1">Multi-pass membrane protein</topology>
    </subcellularLocation>
</comment>
<dbReference type="PANTHER" id="PTHR34820">
    <property type="entry name" value="INNER MEMBRANE PROTEIN YEBZ"/>
    <property type="match status" value="1"/>
</dbReference>
<dbReference type="InterPro" id="IPR008457">
    <property type="entry name" value="Cu-R_CopD_dom"/>
</dbReference>
<keyword evidence="5 6" id="KW-0472">Membrane</keyword>
<dbReference type="PANTHER" id="PTHR34820:SF4">
    <property type="entry name" value="INNER MEMBRANE PROTEIN YEBZ"/>
    <property type="match status" value="1"/>
</dbReference>
<dbReference type="GO" id="GO:0005886">
    <property type="term" value="C:plasma membrane"/>
    <property type="evidence" value="ECO:0007669"/>
    <property type="project" value="UniProtKB-SubCell"/>
</dbReference>
<evidence type="ECO:0000256" key="5">
    <source>
        <dbReference type="ARBA" id="ARBA00023136"/>
    </source>
</evidence>
<dbReference type="Pfam" id="PF05425">
    <property type="entry name" value="CopD"/>
    <property type="match status" value="1"/>
</dbReference>
<dbReference type="NCBIfam" id="NF033808">
    <property type="entry name" value="copper_CopD"/>
    <property type="match status" value="1"/>
</dbReference>
<dbReference type="GO" id="GO:0006825">
    <property type="term" value="P:copper ion transport"/>
    <property type="evidence" value="ECO:0007669"/>
    <property type="project" value="InterPro"/>
</dbReference>
<evidence type="ECO:0000256" key="4">
    <source>
        <dbReference type="ARBA" id="ARBA00022989"/>
    </source>
</evidence>
<evidence type="ECO:0000259" key="7">
    <source>
        <dbReference type="Pfam" id="PF05425"/>
    </source>
</evidence>
<sequence length="292" mass="30102">MMVALVACATVHTAAVMVLFGTLAVRPLLIGGTAAAGFGGAVGRRLVAVAAWSAFVTAVAWLSLQSAAMTDDLGAMTDRETILAVLGDTAFGRVWRWHLAIAGAAAVVSTRRGGPGRLLPVLALLQLAGLGLIGHAAMEEGASGLFQRAVQVVHLLAGGAWLGALPFLWLLARSRGEGASPAELEVALRRFSGFGAATVALLLLTGAVNLWIRTGGRWEALAAPYGLIVAGKLGLVALMMVLALVNRGLLTPALSRRPQWGRRWLRLSVAMETLVGLAALTAAFVLGGAVPP</sequence>
<dbReference type="Proteomes" id="UP000233293">
    <property type="component" value="Unassembled WGS sequence"/>
</dbReference>
<reference evidence="9" key="1">
    <citation type="submission" date="2017-12" db="EMBL/GenBank/DDBJ databases">
        <title>Draft genome sequence of Telmatospirillum siberiense 26-4b1T, an acidotolerant peatland alphaproteobacterium potentially involved in sulfur cycling.</title>
        <authorList>
            <person name="Hausmann B."/>
            <person name="Pjevac P."/>
            <person name="Schreck K."/>
            <person name="Herbold C.W."/>
            <person name="Daims H."/>
            <person name="Wagner M."/>
            <person name="Pester M."/>
            <person name="Loy A."/>
        </authorList>
    </citation>
    <scope>NUCLEOTIDE SEQUENCE [LARGE SCALE GENOMIC DNA]</scope>
    <source>
        <strain evidence="9">26-4b1</strain>
    </source>
</reference>
<feature type="transmembrane region" description="Helical" evidence="6">
    <location>
        <begin position="191"/>
        <end position="212"/>
    </location>
</feature>
<feature type="transmembrane region" description="Helical" evidence="6">
    <location>
        <begin position="118"/>
        <end position="137"/>
    </location>
</feature>
<dbReference type="RefSeq" id="WP_101252053.1">
    <property type="nucleotide sequence ID" value="NZ_PIUM01000023.1"/>
</dbReference>
<accession>A0A2N3PRZ2</accession>
<feature type="transmembrane region" description="Helical" evidence="6">
    <location>
        <begin position="224"/>
        <end position="246"/>
    </location>
</feature>
<dbReference type="AlphaFoldDB" id="A0A2N3PRZ2"/>